<gene>
    <name evidence="2" type="ORF">BC781_1011444</name>
</gene>
<comment type="caution">
    <text evidence="2">The sequence shown here is derived from an EMBL/GenBank/DDBJ whole genome shotgun (WGS) entry which is preliminary data.</text>
</comment>
<sequence>MKRLNLPHYDYKLQRKDDKVWILDQIRKKYLVLTPEEWVRQHFINFLITEGYPKSLIGVEGGLKVNQMQKRSDILVYDRKGKPFLLVECKAPEVKLSNKTFEQAAAYNSVLKAPFLIITNGLQHFVCKINFENGSYDFLDGLPQFPPK</sequence>
<evidence type="ECO:0000313" key="3">
    <source>
        <dbReference type="Proteomes" id="UP000245535"/>
    </source>
</evidence>
<dbReference type="Pfam" id="PF13588">
    <property type="entry name" value="HSDR_N_2"/>
    <property type="match status" value="1"/>
</dbReference>
<name>A0A315ZHN8_SEDFL</name>
<dbReference type="RefSeq" id="WP_109616495.1">
    <property type="nucleotide sequence ID" value="NZ_QGDO01000001.1"/>
</dbReference>
<keyword evidence="3" id="KW-1185">Reference proteome</keyword>
<organism evidence="2 3">
    <name type="scientific">Sediminitomix flava</name>
    <dbReference type="NCBI Taxonomy" id="379075"/>
    <lineage>
        <taxon>Bacteria</taxon>
        <taxon>Pseudomonadati</taxon>
        <taxon>Bacteroidota</taxon>
        <taxon>Cytophagia</taxon>
        <taxon>Cytophagales</taxon>
        <taxon>Flammeovirgaceae</taxon>
        <taxon>Sediminitomix</taxon>
    </lineage>
</organism>
<accession>A0A315ZHN8</accession>
<evidence type="ECO:0000259" key="1">
    <source>
        <dbReference type="Pfam" id="PF13588"/>
    </source>
</evidence>
<dbReference type="Gene3D" id="3.90.1570.30">
    <property type="match status" value="1"/>
</dbReference>
<evidence type="ECO:0000313" key="2">
    <source>
        <dbReference type="EMBL" id="PWJ45041.1"/>
    </source>
</evidence>
<dbReference type="OrthoDB" id="9790377at2"/>
<dbReference type="EMBL" id="QGDO01000001">
    <property type="protein sequence ID" value="PWJ45041.1"/>
    <property type="molecule type" value="Genomic_DNA"/>
</dbReference>
<reference evidence="2 3" key="1">
    <citation type="submission" date="2018-03" db="EMBL/GenBank/DDBJ databases">
        <title>Genomic Encyclopedia of Archaeal and Bacterial Type Strains, Phase II (KMG-II): from individual species to whole genera.</title>
        <authorList>
            <person name="Goeker M."/>
        </authorList>
    </citation>
    <scope>NUCLEOTIDE SEQUENCE [LARGE SCALE GENOMIC DNA]</scope>
    <source>
        <strain evidence="2 3">DSM 28229</strain>
    </source>
</reference>
<proteinExistence type="predicted"/>
<dbReference type="Proteomes" id="UP000245535">
    <property type="component" value="Unassembled WGS sequence"/>
</dbReference>
<protein>
    <submittedName>
        <fullName evidence="2">Type I restriction and modification enzyme subunit R-like protein</fullName>
    </submittedName>
</protein>
<feature type="domain" description="Type I restriction enzyme R protein N-terminal" evidence="1">
    <location>
        <begin position="35"/>
        <end position="143"/>
    </location>
</feature>
<dbReference type="AlphaFoldDB" id="A0A315ZHN8"/>
<dbReference type="InterPro" id="IPR029464">
    <property type="entry name" value="HSDR_N"/>
</dbReference>